<feature type="chain" id="PRO_5031400983" evidence="3">
    <location>
        <begin position="22"/>
        <end position="424"/>
    </location>
</feature>
<keyword evidence="3" id="KW-0732">Signal</keyword>
<dbReference type="GO" id="GO:0046872">
    <property type="term" value="F:metal ion binding"/>
    <property type="evidence" value="ECO:0007669"/>
    <property type="project" value="UniProtKB-KW"/>
</dbReference>
<dbReference type="Proteomes" id="UP000546701">
    <property type="component" value="Unassembled WGS sequence"/>
</dbReference>
<protein>
    <submittedName>
        <fullName evidence="5">Acetylornithine deacetylase/succinyl-diaminopimelate desuccinylase-like protein</fullName>
    </submittedName>
</protein>
<keyword evidence="1" id="KW-0479">Metal-binding</keyword>
<evidence type="ECO:0000313" key="6">
    <source>
        <dbReference type="Proteomes" id="UP000546701"/>
    </source>
</evidence>
<dbReference type="GO" id="GO:0016787">
    <property type="term" value="F:hydrolase activity"/>
    <property type="evidence" value="ECO:0007669"/>
    <property type="project" value="UniProtKB-KW"/>
</dbReference>
<evidence type="ECO:0000256" key="2">
    <source>
        <dbReference type="ARBA" id="ARBA00022801"/>
    </source>
</evidence>
<name>A0A7W9F1A2_9SPHN</name>
<dbReference type="InterPro" id="IPR011650">
    <property type="entry name" value="Peptidase_M20_dimer"/>
</dbReference>
<dbReference type="EMBL" id="JACIJR010000004">
    <property type="protein sequence ID" value="MBB5729287.1"/>
    <property type="molecule type" value="Genomic_DNA"/>
</dbReference>
<dbReference type="RefSeq" id="WP_229673645.1">
    <property type="nucleotide sequence ID" value="NZ_BMJP01000001.1"/>
</dbReference>
<dbReference type="InterPro" id="IPR002933">
    <property type="entry name" value="Peptidase_M20"/>
</dbReference>
<sequence length="424" mass="44234">MNHPLLALAAALALPAAGANAADYDATAKALLASPKFKAAKAKIDADYDTVVADIVKLTEIPAPPFKEATRAAAYSDMLKAVGLTDVTTDAEGNTYGIRKGTGGGPLIVISAHMDTVFPEGTVTKVRREGNKLYAPGVGDDTMSLPVLLTFVRAMDAAKFTTTSDIVFMGNVGEEGPGDLRGMRYLFTKGPMKDRVKAFISFEPGLAGRITDAGTGSRRYKVTFKGPGGHSMGAFGTVNPAYAMAAAMVEFGKMQVPKEPRTVYNVGIVEGGTSVNSIPFETAMTIDMRSNGKAELAAEEQTFRAILPRAVAAENAARDTTAGKISFDAKLVGDRPVGSTAKTTDIHRIATAVAQAGGLTPRYGAGSTDSNIPMSLGIEALTLGSGFESFRSHSLDEGLTLDKPKNVDSMALGLATVLMLAGAR</sequence>
<dbReference type="SUPFAM" id="SSF55031">
    <property type="entry name" value="Bacterial exopeptidase dimerisation domain"/>
    <property type="match status" value="1"/>
</dbReference>
<dbReference type="PANTHER" id="PTHR43808:SF17">
    <property type="entry name" value="PEPTIDASE M20"/>
    <property type="match status" value="1"/>
</dbReference>
<evidence type="ECO:0000256" key="1">
    <source>
        <dbReference type="ARBA" id="ARBA00022723"/>
    </source>
</evidence>
<evidence type="ECO:0000313" key="5">
    <source>
        <dbReference type="EMBL" id="MBB5729287.1"/>
    </source>
</evidence>
<dbReference type="Gene3D" id="3.40.630.10">
    <property type="entry name" value="Zn peptidases"/>
    <property type="match status" value="1"/>
</dbReference>
<gene>
    <name evidence="5" type="ORF">FHS99_001772</name>
</gene>
<keyword evidence="6" id="KW-1185">Reference proteome</keyword>
<dbReference type="SUPFAM" id="SSF53187">
    <property type="entry name" value="Zn-dependent exopeptidases"/>
    <property type="match status" value="1"/>
</dbReference>
<evidence type="ECO:0000256" key="3">
    <source>
        <dbReference type="SAM" id="SignalP"/>
    </source>
</evidence>
<dbReference type="InterPro" id="IPR036264">
    <property type="entry name" value="Bact_exopeptidase_dim_dom"/>
</dbReference>
<evidence type="ECO:0000259" key="4">
    <source>
        <dbReference type="Pfam" id="PF07687"/>
    </source>
</evidence>
<dbReference type="Gene3D" id="3.30.70.360">
    <property type="match status" value="1"/>
</dbReference>
<dbReference type="Pfam" id="PF07687">
    <property type="entry name" value="M20_dimer"/>
    <property type="match status" value="1"/>
</dbReference>
<feature type="domain" description="Peptidase M20 dimerisation" evidence="4">
    <location>
        <begin position="216"/>
        <end position="309"/>
    </location>
</feature>
<feature type="signal peptide" evidence="3">
    <location>
        <begin position="1"/>
        <end position="21"/>
    </location>
</feature>
<dbReference type="InterPro" id="IPR050072">
    <property type="entry name" value="Peptidase_M20A"/>
</dbReference>
<keyword evidence="2" id="KW-0378">Hydrolase</keyword>
<comment type="caution">
    <text evidence="5">The sequence shown here is derived from an EMBL/GenBank/DDBJ whole genome shotgun (WGS) entry which is preliminary data.</text>
</comment>
<proteinExistence type="predicted"/>
<accession>A0A7W9F1A2</accession>
<reference evidence="5 6" key="1">
    <citation type="submission" date="2020-08" db="EMBL/GenBank/DDBJ databases">
        <title>Genomic Encyclopedia of Type Strains, Phase IV (KMG-IV): sequencing the most valuable type-strain genomes for metagenomic binning, comparative biology and taxonomic classification.</title>
        <authorList>
            <person name="Goeker M."/>
        </authorList>
    </citation>
    <scope>NUCLEOTIDE SEQUENCE [LARGE SCALE GENOMIC DNA]</scope>
    <source>
        <strain evidence="5 6">DSM 103336</strain>
    </source>
</reference>
<dbReference type="Pfam" id="PF01546">
    <property type="entry name" value="Peptidase_M20"/>
    <property type="match status" value="1"/>
</dbReference>
<organism evidence="5 6">
    <name type="scientific">Sphingomonas prati</name>
    <dbReference type="NCBI Taxonomy" id="1843237"/>
    <lineage>
        <taxon>Bacteria</taxon>
        <taxon>Pseudomonadati</taxon>
        <taxon>Pseudomonadota</taxon>
        <taxon>Alphaproteobacteria</taxon>
        <taxon>Sphingomonadales</taxon>
        <taxon>Sphingomonadaceae</taxon>
        <taxon>Sphingomonas</taxon>
    </lineage>
</organism>
<dbReference type="PANTHER" id="PTHR43808">
    <property type="entry name" value="ACETYLORNITHINE DEACETYLASE"/>
    <property type="match status" value="1"/>
</dbReference>
<dbReference type="AlphaFoldDB" id="A0A7W9F1A2"/>